<dbReference type="InterPro" id="IPR027417">
    <property type="entry name" value="P-loop_NTPase"/>
</dbReference>
<feature type="transmembrane region" description="Helical" evidence="4">
    <location>
        <begin position="259"/>
        <end position="285"/>
    </location>
</feature>
<evidence type="ECO:0000256" key="4">
    <source>
        <dbReference type="SAM" id="Phobius"/>
    </source>
</evidence>
<dbReference type="GO" id="GO:0005525">
    <property type="term" value="F:GTP binding"/>
    <property type="evidence" value="ECO:0007669"/>
    <property type="project" value="UniProtKB-KW"/>
</dbReference>
<feature type="domain" description="AIG1-type G" evidence="5">
    <location>
        <begin position="4"/>
        <end position="211"/>
    </location>
</feature>
<sequence>MILNQELRIFLIGKSGSGKSGTGNTILRETVFNSNPSPVPVTTEFQYGKKMIGSRNVVIVDGPGIFFDKAFTEEKMKKELGKATALLAPGPHAFLLVVSLNRLDDSEIKAVDMYKKAFGEGLMKYIIVVFTGRDQLDSSGTTIHDYVQKFNDDQKKFLASCENRYCSINNVEKAFDRDETQTNELLKMIYALERRNKGQRYYTNEDFKEAEELIEKRIEEMHNRSPKSLAYEEKVILRAAMRREIVEESSWSKAMLGTLVVGGLGLAVAVYCGGPAAVVTGLALLSSVTK</sequence>
<reference evidence="6" key="1">
    <citation type="submission" date="2018-11" db="EMBL/GenBank/DDBJ databases">
        <authorList>
            <person name="Alioto T."/>
            <person name="Alioto T."/>
        </authorList>
    </citation>
    <scope>NUCLEOTIDE SEQUENCE</scope>
</reference>
<dbReference type="PANTHER" id="PTHR10903">
    <property type="entry name" value="GTPASE, IMAP FAMILY MEMBER-RELATED"/>
    <property type="match status" value="1"/>
</dbReference>
<keyword evidence="4" id="KW-1133">Transmembrane helix</keyword>
<dbReference type="Proteomes" id="UP000596742">
    <property type="component" value="Unassembled WGS sequence"/>
</dbReference>
<evidence type="ECO:0000259" key="5">
    <source>
        <dbReference type="PROSITE" id="PS51720"/>
    </source>
</evidence>
<gene>
    <name evidence="6" type="ORF">MGAL_10B001706</name>
</gene>
<keyword evidence="4" id="KW-0472">Membrane</keyword>
<keyword evidence="4" id="KW-0812">Transmembrane</keyword>
<evidence type="ECO:0000256" key="2">
    <source>
        <dbReference type="ARBA" id="ARBA00022741"/>
    </source>
</evidence>
<evidence type="ECO:0000313" key="7">
    <source>
        <dbReference type="Proteomes" id="UP000596742"/>
    </source>
</evidence>
<dbReference type="PROSITE" id="PS51720">
    <property type="entry name" value="G_AIG1"/>
    <property type="match status" value="1"/>
</dbReference>
<evidence type="ECO:0000256" key="1">
    <source>
        <dbReference type="ARBA" id="ARBA00008535"/>
    </source>
</evidence>
<keyword evidence="2" id="KW-0547">Nucleotide-binding</keyword>
<dbReference type="EMBL" id="UYJE01009751">
    <property type="protein sequence ID" value="VDI76442.1"/>
    <property type="molecule type" value="Genomic_DNA"/>
</dbReference>
<organism evidence="6 7">
    <name type="scientific">Mytilus galloprovincialis</name>
    <name type="common">Mediterranean mussel</name>
    <dbReference type="NCBI Taxonomy" id="29158"/>
    <lineage>
        <taxon>Eukaryota</taxon>
        <taxon>Metazoa</taxon>
        <taxon>Spiralia</taxon>
        <taxon>Lophotrochozoa</taxon>
        <taxon>Mollusca</taxon>
        <taxon>Bivalvia</taxon>
        <taxon>Autobranchia</taxon>
        <taxon>Pteriomorphia</taxon>
        <taxon>Mytilida</taxon>
        <taxon>Mytiloidea</taxon>
        <taxon>Mytilidae</taxon>
        <taxon>Mytilinae</taxon>
        <taxon>Mytilus</taxon>
    </lineage>
</organism>
<evidence type="ECO:0000256" key="3">
    <source>
        <dbReference type="ARBA" id="ARBA00023134"/>
    </source>
</evidence>
<dbReference type="OrthoDB" id="431287at2759"/>
<dbReference type="PANTHER" id="PTHR10903:SF184">
    <property type="entry name" value="GTP-BINDING PROTEIN A"/>
    <property type="match status" value="1"/>
</dbReference>
<comment type="caution">
    <text evidence="6">The sequence shown here is derived from an EMBL/GenBank/DDBJ whole genome shotgun (WGS) entry which is preliminary data.</text>
</comment>
<name>A0A8B6H9H9_MYTGA</name>
<keyword evidence="7" id="KW-1185">Reference proteome</keyword>
<accession>A0A8B6H9H9</accession>
<keyword evidence="3" id="KW-0342">GTP-binding</keyword>
<dbReference type="Pfam" id="PF04548">
    <property type="entry name" value="AIG1"/>
    <property type="match status" value="1"/>
</dbReference>
<dbReference type="InterPro" id="IPR045058">
    <property type="entry name" value="GIMA/IAN/Toc"/>
</dbReference>
<protein>
    <recommendedName>
        <fullName evidence="5">AIG1-type G domain-containing protein</fullName>
    </recommendedName>
</protein>
<proteinExistence type="inferred from homology"/>
<comment type="similarity">
    <text evidence="1">Belongs to the TRAFAC class TrmE-Era-EngA-EngB-Septin-like GTPase superfamily. AIG1/Toc34/Toc159-like paraseptin GTPase family. IAN subfamily.</text>
</comment>
<evidence type="ECO:0000313" key="6">
    <source>
        <dbReference type="EMBL" id="VDI76442.1"/>
    </source>
</evidence>
<dbReference type="FunFam" id="3.40.50.300:FF:000366">
    <property type="entry name" value="GTPase, IMAP family member 2"/>
    <property type="match status" value="1"/>
</dbReference>
<dbReference type="Gene3D" id="3.40.50.300">
    <property type="entry name" value="P-loop containing nucleotide triphosphate hydrolases"/>
    <property type="match status" value="1"/>
</dbReference>
<dbReference type="SUPFAM" id="SSF52540">
    <property type="entry name" value="P-loop containing nucleoside triphosphate hydrolases"/>
    <property type="match status" value="1"/>
</dbReference>
<dbReference type="AlphaFoldDB" id="A0A8B6H9H9"/>
<dbReference type="InterPro" id="IPR006703">
    <property type="entry name" value="G_AIG1"/>
</dbReference>